<protein>
    <submittedName>
        <fullName evidence="3">Efflux transporter outer membrane subunit</fullName>
    </submittedName>
</protein>
<organism evidence="3 4">
    <name type="scientific">Paraburkholderia acidiphila</name>
    <dbReference type="NCBI Taxonomy" id="2571747"/>
    <lineage>
        <taxon>Bacteria</taxon>
        <taxon>Pseudomonadati</taxon>
        <taxon>Pseudomonadota</taxon>
        <taxon>Betaproteobacteria</taxon>
        <taxon>Burkholderiales</taxon>
        <taxon>Burkholderiaceae</taxon>
        <taxon>Paraburkholderia</taxon>
    </lineage>
</organism>
<evidence type="ECO:0000256" key="1">
    <source>
        <dbReference type="ARBA" id="ARBA00007613"/>
    </source>
</evidence>
<dbReference type="PANTHER" id="PTHR30203:SF33">
    <property type="entry name" value="BLR4455 PROTEIN"/>
    <property type="match status" value="1"/>
</dbReference>
<keyword evidence="2" id="KW-0472">Membrane</keyword>
<gene>
    <name evidence="3" type="ORF">FAZ97_18410</name>
</gene>
<dbReference type="GO" id="GO:0015562">
    <property type="term" value="F:efflux transmembrane transporter activity"/>
    <property type="evidence" value="ECO:0007669"/>
    <property type="project" value="InterPro"/>
</dbReference>
<keyword evidence="2" id="KW-0564">Palmitate</keyword>
<dbReference type="EMBL" id="CP046910">
    <property type="protein sequence ID" value="QGZ56922.1"/>
    <property type="molecule type" value="Genomic_DNA"/>
</dbReference>
<comment type="similarity">
    <text evidence="1 2">Belongs to the outer membrane factor (OMF) (TC 1.B.17) family.</text>
</comment>
<dbReference type="SUPFAM" id="SSF56954">
    <property type="entry name" value="Outer membrane efflux proteins (OEP)"/>
    <property type="match status" value="1"/>
</dbReference>
<dbReference type="Gene3D" id="1.20.1600.10">
    <property type="entry name" value="Outer membrane efflux proteins (OEP)"/>
    <property type="match status" value="1"/>
</dbReference>
<dbReference type="Proteomes" id="UP000434209">
    <property type="component" value="Chromosome 2"/>
</dbReference>
<keyword evidence="4" id="KW-1185">Reference proteome</keyword>
<dbReference type="PANTHER" id="PTHR30203">
    <property type="entry name" value="OUTER MEMBRANE CATION EFFLUX PROTEIN"/>
    <property type="match status" value="1"/>
</dbReference>
<dbReference type="Pfam" id="PF02321">
    <property type="entry name" value="OEP"/>
    <property type="match status" value="2"/>
</dbReference>
<reference evidence="3 4" key="1">
    <citation type="submission" date="2019-12" db="EMBL/GenBank/DDBJ databases">
        <title>Paraburkholderia acidiphila 7Q-K02 sp. nov and Paraburkholderia acidisoli DHF22 sp. nov., two strains isolated from forest soil.</title>
        <authorList>
            <person name="Gao Z."/>
            <person name="Qiu L."/>
        </authorList>
    </citation>
    <scope>NUCLEOTIDE SEQUENCE [LARGE SCALE GENOMIC DNA]</scope>
    <source>
        <strain evidence="3 4">7Q-K02</strain>
    </source>
</reference>
<evidence type="ECO:0000313" key="3">
    <source>
        <dbReference type="EMBL" id="QGZ56922.1"/>
    </source>
</evidence>
<accession>A0A7Z2G821</accession>
<name>A0A7Z2G821_9BURK</name>
<dbReference type="OrthoDB" id="9770517at2"/>
<dbReference type="GO" id="GO:0005886">
    <property type="term" value="C:plasma membrane"/>
    <property type="evidence" value="ECO:0007669"/>
    <property type="project" value="UniProtKB-SubCell"/>
</dbReference>
<comment type="subcellular location">
    <subcellularLocation>
        <location evidence="2">Cell membrane</location>
        <topology evidence="2">Lipid-anchor</topology>
    </subcellularLocation>
</comment>
<dbReference type="PROSITE" id="PS51257">
    <property type="entry name" value="PROKAR_LIPOPROTEIN"/>
    <property type="match status" value="1"/>
</dbReference>
<proteinExistence type="inferred from homology"/>
<feature type="signal peptide" evidence="2">
    <location>
        <begin position="1"/>
        <end position="18"/>
    </location>
</feature>
<dbReference type="NCBIfam" id="TIGR01845">
    <property type="entry name" value="outer_NodT"/>
    <property type="match status" value="1"/>
</dbReference>
<keyword evidence="2" id="KW-0449">Lipoprotein</keyword>
<feature type="chain" id="PRO_5031591770" evidence="2">
    <location>
        <begin position="19"/>
        <end position="488"/>
    </location>
</feature>
<dbReference type="RefSeq" id="WP_158759873.1">
    <property type="nucleotide sequence ID" value="NZ_CP046910.1"/>
</dbReference>
<keyword evidence="2" id="KW-0812">Transmembrane</keyword>
<dbReference type="InterPro" id="IPR010131">
    <property type="entry name" value="MdtP/NodT-like"/>
</dbReference>
<dbReference type="AlphaFoldDB" id="A0A7Z2G821"/>
<keyword evidence="2" id="KW-0732">Signal</keyword>
<dbReference type="InterPro" id="IPR003423">
    <property type="entry name" value="OMP_efflux"/>
</dbReference>
<dbReference type="KEGG" id="pacp:FAZ97_18410"/>
<dbReference type="Gene3D" id="2.20.200.10">
    <property type="entry name" value="Outer membrane efflux proteins (OEP)"/>
    <property type="match status" value="1"/>
</dbReference>
<evidence type="ECO:0000313" key="4">
    <source>
        <dbReference type="Proteomes" id="UP000434209"/>
    </source>
</evidence>
<keyword evidence="2" id="KW-1134">Transmembrane beta strand</keyword>
<sequence length="488" mass="52394">MRTLTCTAILAAATSCLVGCFSVGPDYSRPEVPVPATWRVDLPAAEAVVNTAWWEQFDDPVLNDLIQSALAGNLDVRIAAARIDQFIGVLRAARSQGLPQVGYGANVSRNRTSEVGMPPLSPLLEPVFNLYQGSLSASWQIDLFGRVRRLTEAAQAQVYASEQAQRGVVLSLVTGVATSYITLRGLDRQLEIAQATASNFGETLRIFELRYRKGLVSQTELSQVQSQYKLAQSTIPAIEQQIAIVENGISILLGRNPGPIPRGKSVSELVLPVIPADLPSTLLERRPDILQAEQNLVAANANVGAARALYYPTISLTGALGSVSTAFGDFLSGPAALWSVAAGVTGPIFTAGAIGGQVQSAEAQKRQAELVYRQTVLGAFNDTNNALVSSQKTNEQTGLQQQRVDALREYARFSRLKFEDGLIGYLEVLISENDLFSAELALASLQASRYNQVISVYQAMGGGWVDIADSRTPVSLSAERKVNAAQGR</sequence>
<evidence type="ECO:0000256" key="2">
    <source>
        <dbReference type="RuleBase" id="RU362097"/>
    </source>
</evidence>